<evidence type="ECO:0000259" key="1">
    <source>
        <dbReference type="PROSITE" id="PS51322"/>
    </source>
</evidence>
<gene>
    <name evidence="2" type="ORF">BCR44DRAFT_106299</name>
</gene>
<name>A0A1Y2HNI7_9FUNG</name>
<dbReference type="InterPro" id="IPR008883">
    <property type="entry name" value="UEV_N"/>
</dbReference>
<dbReference type="InterPro" id="IPR052070">
    <property type="entry name" value="ESCRT-I_UEV_domain"/>
</dbReference>
<dbReference type="OrthoDB" id="306304at2759"/>
<dbReference type="InterPro" id="IPR016135">
    <property type="entry name" value="UBQ-conjugating_enzyme/RWD"/>
</dbReference>
<dbReference type="STRING" id="765915.A0A1Y2HNI7"/>
<dbReference type="PANTHER" id="PTHR23306">
    <property type="entry name" value="TUMOR SUSCEPTIBILITY GENE 101 PROTEIN-RELATED"/>
    <property type="match status" value="1"/>
</dbReference>
<protein>
    <submittedName>
        <fullName evidence="2">UEV domain-domain-containing protein</fullName>
    </submittedName>
</protein>
<reference evidence="2 3" key="1">
    <citation type="submission" date="2016-07" db="EMBL/GenBank/DDBJ databases">
        <title>Pervasive Adenine N6-methylation of Active Genes in Fungi.</title>
        <authorList>
            <consortium name="DOE Joint Genome Institute"/>
            <person name="Mondo S.J."/>
            <person name="Dannebaum R.O."/>
            <person name="Kuo R.C."/>
            <person name="Labutti K."/>
            <person name="Haridas S."/>
            <person name="Kuo A."/>
            <person name="Salamov A."/>
            <person name="Ahrendt S.R."/>
            <person name="Lipzen A."/>
            <person name="Sullivan W."/>
            <person name="Andreopoulos W.B."/>
            <person name="Clum A."/>
            <person name="Lindquist E."/>
            <person name="Daum C."/>
            <person name="Ramamoorthy G.K."/>
            <person name="Gryganskyi A."/>
            <person name="Culley D."/>
            <person name="Magnuson J.K."/>
            <person name="James T.Y."/>
            <person name="O'Malley M.A."/>
            <person name="Stajich J.E."/>
            <person name="Spatafora J.W."/>
            <person name="Visel A."/>
            <person name="Grigoriev I.V."/>
        </authorList>
    </citation>
    <scope>NUCLEOTIDE SEQUENCE [LARGE SCALE GENOMIC DNA]</scope>
    <source>
        <strain evidence="2 3">PL171</strain>
    </source>
</reference>
<dbReference type="CDD" id="cd11685">
    <property type="entry name" value="UEV_TSG101-like"/>
    <property type="match status" value="1"/>
</dbReference>
<dbReference type="GO" id="GO:0043130">
    <property type="term" value="F:ubiquitin binding"/>
    <property type="evidence" value="ECO:0007669"/>
    <property type="project" value="TreeGrafter"/>
</dbReference>
<dbReference type="AlphaFoldDB" id="A0A1Y2HNI7"/>
<organism evidence="2 3">
    <name type="scientific">Catenaria anguillulae PL171</name>
    <dbReference type="NCBI Taxonomy" id="765915"/>
    <lineage>
        <taxon>Eukaryota</taxon>
        <taxon>Fungi</taxon>
        <taxon>Fungi incertae sedis</taxon>
        <taxon>Blastocladiomycota</taxon>
        <taxon>Blastocladiomycetes</taxon>
        <taxon>Blastocladiales</taxon>
        <taxon>Catenariaceae</taxon>
        <taxon>Catenaria</taxon>
    </lineage>
</organism>
<accession>A0A1Y2HNI7</accession>
<dbReference type="Pfam" id="PF05743">
    <property type="entry name" value="UEV"/>
    <property type="match status" value="1"/>
</dbReference>
<dbReference type="GO" id="GO:0000813">
    <property type="term" value="C:ESCRT I complex"/>
    <property type="evidence" value="ECO:0007669"/>
    <property type="project" value="TreeGrafter"/>
</dbReference>
<dbReference type="Gene3D" id="3.10.110.10">
    <property type="entry name" value="Ubiquitin Conjugating Enzyme"/>
    <property type="match status" value="1"/>
</dbReference>
<dbReference type="Proteomes" id="UP000193411">
    <property type="component" value="Unassembled WGS sequence"/>
</dbReference>
<dbReference type="GO" id="GO:0015031">
    <property type="term" value="P:protein transport"/>
    <property type="evidence" value="ECO:0007669"/>
    <property type="project" value="InterPro"/>
</dbReference>
<feature type="domain" description="UEV" evidence="1">
    <location>
        <begin position="6"/>
        <end position="149"/>
    </location>
</feature>
<dbReference type="SUPFAM" id="SSF54495">
    <property type="entry name" value="UBC-like"/>
    <property type="match status" value="1"/>
</dbReference>
<evidence type="ECO:0000313" key="2">
    <source>
        <dbReference type="EMBL" id="ORZ36145.1"/>
    </source>
</evidence>
<comment type="caution">
    <text evidence="2">The sequence shown here is derived from an EMBL/GenBank/DDBJ whole genome shotgun (WGS) entry which is preliminary data.</text>
</comment>
<proteinExistence type="predicted"/>
<feature type="non-terminal residue" evidence="2">
    <location>
        <position position="159"/>
    </location>
</feature>
<keyword evidence="3" id="KW-1185">Reference proteome</keyword>
<evidence type="ECO:0000313" key="3">
    <source>
        <dbReference type="Proteomes" id="UP000193411"/>
    </source>
</evidence>
<dbReference type="PANTHER" id="PTHR23306:SF3">
    <property type="entry name" value="TUMOR SUPPRESSOR PROTEIN 101"/>
    <property type="match status" value="1"/>
</dbReference>
<sequence>MDNPQRQWLHHAAHTHYARHLPDRVFHDVDVLLSRYATCLFPKLDTYVHPDGVTSRILCIYGTVPVAFSGASYNIPVEIWIPEPYPSSAPLVYVRPTQAWPSTRQRTWMPTGACFIPSYTTGTIAVRARWRRGAIQHAFSLDPPVYAKPPAGSTPAPTT</sequence>
<dbReference type="PROSITE" id="PS51322">
    <property type="entry name" value="UEV"/>
    <property type="match status" value="1"/>
</dbReference>
<dbReference type="EMBL" id="MCFL01000018">
    <property type="protein sequence ID" value="ORZ36145.1"/>
    <property type="molecule type" value="Genomic_DNA"/>
</dbReference>